<organism evidence="13 14">
    <name type="scientific">Alicyclobacillus cycloheptanicus</name>
    <dbReference type="NCBI Taxonomy" id="1457"/>
    <lineage>
        <taxon>Bacteria</taxon>
        <taxon>Bacillati</taxon>
        <taxon>Bacillota</taxon>
        <taxon>Bacilli</taxon>
        <taxon>Bacillales</taxon>
        <taxon>Alicyclobacillaceae</taxon>
        <taxon>Alicyclobacillus</taxon>
    </lineage>
</organism>
<name>A0ABT9XLH8_9BACL</name>
<dbReference type="SUPFAM" id="SSF53756">
    <property type="entry name" value="UDP-Glycosyltransferase/glycogen phosphorylase"/>
    <property type="match status" value="1"/>
</dbReference>
<dbReference type="InterPro" id="IPR006009">
    <property type="entry name" value="GlcNAc_MurG"/>
</dbReference>
<comment type="catalytic activity">
    <reaction evidence="10">
        <text>di-trans,octa-cis-undecaprenyl diphospho-N-acetyl-alpha-D-muramoyl-L-alanyl-D-glutamyl-meso-2,6-diaminopimeloyl-D-alanyl-D-alanine + UDP-N-acetyl-alpha-D-glucosamine = di-trans,octa-cis-undecaprenyl diphospho-[N-acetyl-alpha-D-glucosaminyl-(1-&gt;4)]-N-acetyl-alpha-D-muramoyl-L-alanyl-D-glutamyl-meso-2,6-diaminopimeloyl-D-alanyl-D-alanine + UDP + H(+)</text>
        <dbReference type="Rhea" id="RHEA:31227"/>
        <dbReference type="ChEBI" id="CHEBI:15378"/>
        <dbReference type="ChEBI" id="CHEBI:57705"/>
        <dbReference type="ChEBI" id="CHEBI:58223"/>
        <dbReference type="ChEBI" id="CHEBI:61387"/>
        <dbReference type="ChEBI" id="CHEBI:61388"/>
        <dbReference type="EC" id="2.4.1.227"/>
    </reaction>
</comment>
<comment type="caution">
    <text evidence="13">The sequence shown here is derived from an EMBL/GenBank/DDBJ whole genome shotgun (WGS) entry which is preliminary data.</text>
</comment>
<dbReference type="RefSeq" id="WP_274456240.1">
    <property type="nucleotide sequence ID" value="NZ_CP067097.1"/>
</dbReference>
<evidence type="ECO:0000256" key="8">
    <source>
        <dbReference type="ARBA" id="ARBA00023306"/>
    </source>
</evidence>
<evidence type="ECO:0000313" key="13">
    <source>
        <dbReference type="EMBL" id="MDQ0190970.1"/>
    </source>
</evidence>
<feature type="binding site" evidence="10">
    <location>
        <position position="304"/>
    </location>
    <ligand>
        <name>UDP-N-acetyl-alpha-D-glucosamine</name>
        <dbReference type="ChEBI" id="CHEBI:57705"/>
    </ligand>
</feature>
<comment type="subcellular location">
    <subcellularLocation>
        <location evidence="10">Cell membrane</location>
        <topology evidence="10">Peripheral membrane protein</topology>
        <orientation evidence="10">Cytoplasmic side</orientation>
    </subcellularLocation>
</comment>
<dbReference type="GO" id="GO:0016757">
    <property type="term" value="F:glycosyltransferase activity"/>
    <property type="evidence" value="ECO:0007669"/>
    <property type="project" value="UniProtKB-KW"/>
</dbReference>
<comment type="function">
    <text evidence="10">Cell wall formation. Catalyzes the transfer of a GlcNAc subunit on undecaprenyl-pyrophosphoryl-MurNAc-pentapeptide (lipid intermediate I) to form undecaprenyl-pyrophosphoryl-MurNAc-(pentapeptide)GlcNAc (lipid intermediate II).</text>
</comment>
<sequence length="376" mass="40478">MRIVLTGGGTGGHIYPALALWRYVSERHPEAEFLYIGGTQGLERDIVTRAGLPFVAVQAAGLKRQLSLSALRTAFLTFRGYLSARRQIARFRPDVVVGTGGYVTLPVVLAAHARRVPVVVWEANARPGLTNTLAARRAYAVAVSFADSARYFPAGTKVVFTGNPRGSEVLEVAPDAVAAAKAAYHIDPARKLVLCYMGSRGSQTVNQVMTALIPRFMESDKWQLLYVTGEAHHAAVLNQVQAITGAKTLPSHVQIVPFIHDMPNLLPAADVVVTRAGGATLSEICSLGLPSILIPSPYVTANHQEENAKRMVHHGAARMLREADLTPDALWDALTRILADGQAAAMRDAARRIATPNAVADLYQLVLEAKDQGAKQ</sequence>
<feature type="binding site" evidence="10">
    <location>
        <position position="259"/>
    </location>
    <ligand>
        <name>UDP-N-acetyl-alpha-D-glucosamine</name>
        <dbReference type="ChEBI" id="CHEBI:57705"/>
    </ligand>
</feature>
<comment type="similarity">
    <text evidence="10">Belongs to the glycosyltransferase 28 family. MurG subfamily.</text>
</comment>
<dbReference type="Pfam" id="PF04101">
    <property type="entry name" value="Glyco_tran_28_C"/>
    <property type="match status" value="1"/>
</dbReference>
<evidence type="ECO:0000259" key="12">
    <source>
        <dbReference type="Pfam" id="PF04101"/>
    </source>
</evidence>
<dbReference type="EC" id="2.4.1.227" evidence="10"/>
<evidence type="ECO:0000256" key="7">
    <source>
        <dbReference type="ARBA" id="ARBA00023136"/>
    </source>
</evidence>
<dbReference type="InterPro" id="IPR004276">
    <property type="entry name" value="GlycoTrans_28_N"/>
</dbReference>
<evidence type="ECO:0000256" key="4">
    <source>
        <dbReference type="ARBA" id="ARBA00022679"/>
    </source>
</evidence>
<reference evidence="13 14" key="1">
    <citation type="submission" date="2023-07" db="EMBL/GenBank/DDBJ databases">
        <title>Genomic Encyclopedia of Type Strains, Phase IV (KMG-IV): sequencing the most valuable type-strain genomes for metagenomic binning, comparative biology and taxonomic classification.</title>
        <authorList>
            <person name="Goeker M."/>
        </authorList>
    </citation>
    <scope>NUCLEOTIDE SEQUENCE [LARGE SCALE GENOMIC DNA]</scope>
    <source>
        <strain evidence="13 14">DSM 4006</strain>
    </source>
</reference>
<feature type="domain" description="Glycosyl transferase family 28 C-terminal" evidence="12">
    <location>
        <begin position="196"/>
        <end position="350"/>
    </location>
</feature>
<dbReference type="InterPro" id="IPR007235">
    <property type="entry name" value="Glyco_trans_28_C"/>
</dbReference>
<feature type="binding site" evidence="10">
    <location>
        <position position="199"/>
    </location>
    <ligand>
        <name>UDP-N-acetyl-alpha-D-glucosamine</name>
        <dbReference type="ChEBI" id="CHEBI:57705"/>
    </ligand>
</feature>
<keyword evidence="2 10" id="KW-0132">Cell division</keyword>
<evidence type="ECO:0000256" key="1">
    <source>
        <dbReference type="ARBA" id="ARBA00022475"/>
    </source>
</evidence>
<dbReference type="Gene3D" id="3.40.50.2000">
    <property type="entry name" value="Glycogen Phosphorylase B"/>
    <property type="match status" value="2"/>
</dbReference>
<dbReference type="Proteomes" id="UP001232973">
    <property type="component" value="Unassembled WGS sequence"/>
</dbReference>
<feature type="binding site" evidence="10">
    <location>
        <begin position="10"/>
        <end position="12"/>
    </location>
    <ligand>
        <name>UDP-N-acetyl-alpha-D-glucosamine</name>
        <dbReference type="ChEBI" id="CHEBI:57705"/>
    </ligand>
</feature>
<evidence type="ECO:0000256" key="5">
    <source>
        <dbReference type="ARBA" id="ARBA00022960"/>
    </source>
</evidence>
<dbReference type="PANTHER" id="PTHR21015">
    <property type="entry name" value="UDP-N-ACETYLGLUCOSAMINE--N-ACETYLMURAMYL-(PENTAPEPTIDE) PYROPHOSPHORYL-UNDECAPRENOL N-ACETYLGLUCOSAMINE TRANSFERASE 1"/>
    <property type="match status" value="1"/>
</dbReference>
<keyword evidence="6 10" id="KW-0573">Peptidoglycan synthesis</keyword>
<keyword evidence="4 10" id="KW-0808">Transferase</keyword>
<keyword evidence="3 10" id="KW-0328">Glycosyltransferase</keyword>
<evidence type="ECO:0000313" key="14">
    <source>
        <dbReference type="Proteomes" id="UP001232973"/>
    </source>
</evidence>
<keyword evidence="14" id="KW-1185">Reference proteome</keyword>
<keyword evidence="9 10" id="KW-0961">Cell wall biogenesis/degradation</keyword>
<dbReference type="Pfam" id="PF03033">
    <property type="entry name" value="Glyco_transf_28"/>
    <property type="match status" value="1"/>
</dbReference>
<keyword evidence="8 10" id="KW-0131">Cell cycle</keyword>
<feature type="binding site" evidence="10">
    <location>
        <position position="124"/>
    </location>
    <ligand>
        <name>UDP-N-acetyl-alpha-D-glucosamine</name>
        <dbReference type="ChEBI" id="CHEBI:57705"/>
    </ligand>
</feature>
<dbReference type="CDD" id="cd03785">
    <property type="entry name" value="GT28_MurG"/>
    <property type="match status" value="1"/>
</dbReference>
<keyword evidence="5 10" id="KW-0133">Cell shape</keyword>
<accession>A0ABT9XLH8</accession>
<protein>
    <recommendedName>
        <fullName evidence="10">UDP-N-acetylglucosamine--N-acetylmuramyl-(pentapeptide) pyrophosphoryl-undecaprenol N-acetylglucosamine transferase</fullName>
        <ecNumber evidence="10">2.4.1.227</ecNumber>
    </recommendedName>
    <alternativeName>
        <fullName evidence="10">Undecaprenyl-PP-MurNAc-pentapeptide-UDPGlcNAc GlcNAc transferase</fullName>
    </alternativeName>
</protein>
<dbReference type="HAMAP" id="MF_00033">
    <property type="entry name" value="MurG"/>
    <property type="match status" value="1"/>
</dbReference>
<gene>
    <name evidence="10" type="primary">murG</name>
    <name evidence="13" type="ORF">J2S03_002837</name>
</gene>
<proteinExistence type="inferred from homology"/>
<evidence type="ECO:0000256" key="10">
    <source>
        <dbReference type="HAMAP-Rule" id="MF_00033"/>
    </source>
</evidence>
<dbReference type="PANTHER" id="PTHR21015:SF22">
    <property type="entry name" value="GLYCOSYLTRANSFERASE"/>
    <property type="match status" value="1"/>
</dbReference>
<dbReference type="NCBIfam" id="TIGR01133">
    <property type="entry name" value="murG"/>
    <property type="match status" value="1"/>
</dbReference>
<comment type="caution">
    <text evidence="10">Lacks conserved residue(s) required for the propagation of feature annotation.</text>
</comment>
<keyword evidence="7 10" id="KW-0472">Membrane</keyword>
<evidence type="ECO:0000259" key="11">
    <source>
        <dbReference type="Pfam" id="PF03033"/>
    </source>
</evidence>
<keyword evidence="1 10" id="KW-1003">Cell membrane</keyword>
<evidence type="ECO:0000256" key="2">
    <source>
        <dbReference type="ARBA" id="ARBA00022618"/>
    </source>
</evidence>
<comment type="pathway">
    <text evidence="10">Cell wall biogenesis; peptidoglycan biosynthesis.</text>
</comment>
<feature type="domain" description="Glycosyltransferase family 28 N-terminal" evidence="11">
    <location>
        <begin position="3"/>
        <end position="142"/>
    </location>
</feature>
<dbReference type="EMBL" id="JAUSTP010000028">
    <property type="protein sequence ID" value="MDQ0190970.1"/>
    <property type="molecule type" value="Genomic_DNA"/>
</dbReference>
<evidence type="ECO:0000256" key="6">
    <source>
        <dbReference type="ARBA" id="ARBA00022984"/>
    </source>
</evidence>
<evidence type="ECO:0000256" key="9">
    <source>
        <dbReference type="ARBA" id="ARBA00023316"/>
    </source>
</evidence>
<evidence type="ECO:0000256" key="3">
    <source>
        <dbReference type="ARBA" id="ARBA00022676"/>
    </source>
</evidence>